<protein>
    <submittedName>
        <fullName evidence="2">Uncharacterized protein</fullName>
    </submittedName>
</protein>
<evidence type="ECO:0000313" key="2">
    <source>
        <dbReference type="EMBL" id="RAL61446.1"/>
    </source>
</evidence>
<dbReference type="AlphaFoldDB" id="A0A395IMX2"/>
<dbReference type="EMBL" id="QKRW01000031">
    <property type="protein sequence ID" value="RAL61446.1"/>
    <property type="molecule type" value="Genomic_DNA"/>
</dbReference>
<proteinExistence type="predicted"/>
<evidence type="ECO:0000313" key="3">
    <source>
        <dbReference type="Proteomes" id="UP000249056"/>
    </source>
</evidence>
<gene>
    <name evidence="2" type="ORF">DID88_009375</name>
</gene>
<reference evidence="2 3" key="1">
    <citation type="submission" date="2018-06" db="EMBL/GenBank/DDBJ databases">
        <title>Genome Sequence of the Brown Rot Fungal Pathogen Monilinia fructigena.</title>
        <authorList>
            <person name="Landi L."/>
            <person name="De Miccolis Angelini R.M."/>
            <person name="Pollastro S."/>
            <person name="Abate D."/>
            <person name="Faretra F."/>
            <person name="Romanazzi G."/>
        </authorList>
    </citation>
    <scope>NUCLEOTIDE SEQUENCE [LARGE SCALE GENOMIC DNA]</scope>
    <source>
        <strain evidence="2 3">Mfrg269</strain>
    </source>
</reference>
<organism evidence="2 3">
    <name type="scientific">Monilinia fructigena</name>
    <dbReference type="NCBI Taxonomy" id="38457"/>
    <lineage>
        <taxon>Eukaryota</taxon>
        <taxon>Fungi</taxon>
        <taxon>Dikarya</taxon>
        <taxon>Ascomycota</taxon>
        <taxon>Pezizomycotina</taxon>
        <taxon>Leotiomycetes</taxon>
        <taxon>Helotiales</taxon>
        <taxon>Sclerotiniaceae</taxon>
        <taxon>Monilinia</taxon>
    </lineage>
</organism>
<dbReference type="OrthoDB" id="3540150at2759"/>
<feature type="compositionally biased region" description="Polar residues" evidence="1">
    <location>
        <begin position="176"/>
        <end position="187"/>
    </location>
</feature>
<accession>A0A395IMX2</accession>
<comment type="caution">
    <text evidence="2">The sequence shown here is derived from an EMBL/GenBank/DDBJ whole genome shotgun (WGS) entry which is preliminary data.</text>
</comment>
<name>A0A395IMX2_9HELO</name>
<keyword evidence="3" id="KW-1185">Reference proteome</keyword>
<feature type="region of interest" description="Disordered" evidence="1">
    <location>
        <begin position="156"/>
        <end position="200"/>
    </location>
</feature>
<dbReference type="Proteomes" id="UP000249056">
    <property type="component" value="Unassembled WGS sequence"/>
</dbReference>
<sequence>MQISINVFPVPHWQQQDYSIESSQNSSTIWDRKRSRTLPPPIPNFDLSCALLRDADPKVLYTEVNNLPDTEKNINPGTPSILKGLPFPAQVVHEDSPSIDLINESNDLFDEDWRKEILSDTPAETDMFFQPRIPLNAAPQNILGASSPLLESTVEEQCNKQDGTATKPWELKDASTPGSESTAQNPQHRPDGTLTRPWEL</sequence>
<evidence type="ECO:0000256" key="1">
    <source>
        <dbReference type="SAM" id="MobiDB-lite"/>
    </source>
</evidence>